<dbReference type="Proteomes" id="UP000321204">
    <property type="component" value="Chromosome"/>
</dbReference>
<dbReference type="RefSeq" id="WP_146785958.1">
    <property type="nucleotide sequence ID" value="NZ_BAABIO010000001.1"/>
</dbReference>
<keyword evidence="2" id="KW-1185">Reference proteome</keyword>
<name>A0A5B8UHD1_9BACT</name>
<dbReference type="OrthoDB" id="9821557at2"/>
<proteinExistence type="predicted"/>
<sequence>MAQTWTYETLAQADKATLENVLLTGTAPDVEQLNGYIYCGWNHEPVGKLSGEKFKKGFYKKDGRNFGYNETVVQDNQKFRGKWEVGLHKVRPNQLGYFRVSYVKDEPYHKLYQPYLHLAHFNYDIDHFHKWYLSFFRVIRDFVVLPNEGDHSLMLCKAYLHISESINLFYCYFLLGHPEKIKYLPWL</sequence>
<dbReference type="AlphaFoldDB" id="A0A5B8UHD1"/>
<reference evidence="1 2" key="1">
    <citation type="journal article" date="2015" name="Int. J. Syst. Evol. Microbiol.">
        <title>Flavisolibacter ginsenosidimutans sp. nov., with ginsenoside-converting activity isolated from soil used for cultivating ginseng.</title>
        <authorList>
            <person name="Zhao Y."/>
            <person name="Liu Q."/>
            <person name="Kang M.S."/>
            <person name="Jin F."/>
            <person name="Yu H."/>
            <person name="Im W.T."/>
        </authorList>
    </citation>
    <scope>NUCLEOTIDE SEQUENCE [LARGE SCALE GENOMIC DNA]</scope>
    <source>
        <strain evidence="1 2">Gsoil 636</strain>
    </source>
</reference>
<dbReference type="EMBL" id="CP042433">
    <property type="protein sequence ID" value="QEC56047.1"/>
    <property type="molecule type" value="Genomic_DNA"/>
</dbReference>
<evidence type="ECO:0000313" key="2">
    <source>
        <dbReference type="Proteomes" id="UP000321204"/>
    </source>
</evidence>
<accession>A0A5B8UHD1</accession>
<dbReference type="KEGG" id="fgg:FSB75_09125"/>
<organism evidence="1 2">
    <name type="scientific">Flavisolibacter ginsenosidimutans</name>
    <dbReference type="NCBI Taxonomy" id="661481"/>
    <lineage>
        <taxon>Bacteria</taxon>
        <taxon>Pseudomonadati</taxon>
        <taxon>Bacteroidota</taxon>
        <taxon>Chitinophagia</taxon>
        <taxon>Chitinophagales</taxon>
        <taxon>Chitinophagaceae</taxon>
        <taxon>Flavisolibacter</taxon>
    </lineage>
</organism>
<gene>
    <name evidence="1" type="ORF">FSB75_09125</name>
</gene>
<evidence type="ECO:0000313" key="1">
    <source>
        <dbReference type="EMBL" id="QEC56047.1"/>
    </source>
</evidence>
<protein>
    <submittedName>
        <fullName evidence="1">Uncharacterized protein</fullName>
    </submittedName>
</protein>